<comment type="caution">
    <text evidence="2">The sequence shown here is derived from an EMBL/GenBank/DDBJ whole genome shotgun (WGS) entry which is preliminary data.</text>
</comment>
<dbReference type="SMART" id="SM00347">
    <property type="entry name" value="HTH_MARR"/>
    <property type="match status" value="1"/>
</dbReference>
<dbReference type="Proteomes" id="UP001501079">
    <property type="component" value="Unassembled WGS sequence"/>
</dbReference>
<dbReference type="InterPro" id="IPR052526">
    <property type="entry name" value="HTH-type_Bedaq_tolerance"/>
</dbReference>
<dbReference type="PANTHER" id="PTHR39515:SF2">
    <property type="entry name" value="HTH-TYPE TRANSCRIPTIONAL REGULATOR RV0880"/>
    <property type="match status" value="1"/>
</dbReference>
<accession>A0ABP8A9L4</accession>
<sequence>MTPSPAPELREIASRLRFGTVHLGHRLRTERGHESGLSGNKLLILSRLLRDGPSTPGRISAAEHVSPQALTRVFAELEAAQLIARHPDPDDARQSLLEVTESGAAAVSSDAARRDAWLADALAELTPAELAVLRLAAELMTRLAESP</sequence>
<dbReference type="PROSITE" id="PS50995">
    <property type="entry name" value="HTH_MARR_2"/>
    <property type="match status" value="1"/>
</dbReference>
<dbReference type="EMBL" id="BAABBW010000005">
    <property type="protein sequence ID" value="GAA4180375.1"/>
    <property type="molecule type" value="Genomic_DNA"/>
</dbReference>
<organism evidence="2 3">
    <name type="scientific">Gryllotalpicola koreensis</name>
    <dbReference type="NCBI Taxonomy" id="993086"/>
    <lineage>
        <taxon>Bacteria</taxon>
        <taxon>Bacillati</taxon>
        <taxon>Actinomycetota</taxon>
        <taxon>Actinomycetes</taxon>
        <taxon>Micrococcales</taxon>
        <taxon>Microbacteriaceae</taxon>
        <taxon>Gryllotalpicola</taxon>
    </lineage>
</organism>
<dbReference type="RefSeq" id="WP_344756679.1">
    <property type="nucleotide sequence ID" value="NZ_BAABBW010000005.1"/>
</dbReference>
<reference evidence="3" key="1">
    <citation type="journal article" date="2019" name="Int. J. Syst. Evol. Microbiol.">
        <title>The Global Catalogue of Microorganisms (GCM) 10K type strain sequencing project: providing services to taxonomists for standard genome sequencing and annotation.</title>
        <authorList>
            <consortium name="The Broad Institute Genomics Platform"/>
            <consortium name="The Broad Institute Genome Sequencing Center for Infectious Disease"/>
            <person name="Wu L."/>
            <person name="Ma J."/>
        </authorList>
    </citation>
    <scope>NUCLEOTIDE SEQUENCE [LARGE SCALE GENOMIC DNA]</scope>
    <source>
        <strain evidence="3">JCM 17591</strain>
    </source>
</reference>
<feature type="domain" description="HTH marR-type" evidence="1">
    <location>
        <begin position="2"/>
        <end position="142"/>
    </location>
</feature>
<dbReference type="InterPro" id="IPR036388">
    <property type="entry name" value="WH-like_DNA-bd_sf"/>
</dbReference>
<dbReference type="InterPro" id="IPR036390">
    <property type="entry name" value="WH_DNA-bd_sf"/>
</dbReference>
<dbReference type="InterPro" id="IPR000835">
    <property type="entry name" value="HTH_MarR-typ"/>
</dbReference>
<proteinExistence type="predicted"/>
<dbReference type="Gene3D" id="1.10.10.10">
    <property type="entry name" value="Winged helix-like DNA-binding domain superfamily/Winged helix DNA-binding domain"/>
    <property type="match status" value="1"/>
</dbReference>
<evidence type="ECO:0000313" key="2">
    <source>
        <dbReference type="EMBL" id="GAA4180375.1"/>
    </source>
</evidence>
<dbReference type="Gene3D" id="1.10.287.100">
    <property type="match status" value="1"/>
</dbReference>
<evidence type="ECO:0000259" key="1">
    <source>
        <dbReference type="PROSITE" id="PS50995"/>
    </source>
</evidence>
<name>A0ABP8A9L4_9MICO</name>
<evidence type="ECO:0000313" key="3">
    <source>
        <dbReference type="Proteomes" id="UP001501079"/>
    </source>
</evidence>
<dbReference type="Pfam" id="PF01047">
    <property type="entry name" value="MarR"/>
    <property type="match status" value="1"/>
</dbReference>
<gene>
    <name evidence="2" type="ORF">GCM10022287_34140</name>
</gene>
<keyword evidence="3" id="KW-1185">Reference proteome</keyword>
<protein>
    <submittedName>
        <fullName evidence="2">MarR family transcriptional regulator</fullName>
    </submittedName>
</protein>
<dbReference type="SUPFAM" id="SSF46785">
    <property type="entry name" value="Winged helix' DNA-binding domain"/>
    <property type="match status" value="1"/>
</dbReference>
<dbReference type="PANTHER" id="PTHR39515">
    <property type="entry name" value="CONSERVED PROTEIN"/>
    <property type="match status" value="1"/>
</dbReference>